<name>A0AAW6DGX3_MEDGN</name>
<dbReference type="RefSeq" id="WP_272108522.1">
    <property type="nucleotide sequence ID" value="NZ_JAQMLA010000191.1"/>
</dbReference>
<gene>
    <name evidence="1" type="ORF">PNW85_20750</name>
</gene>
<organism evidence="1 2">
    <name type="scientific">Mediterraneibacter gnavus</name>
    <name type="common">Ruminococcus gnavus</name>
    <dbReference type="NCBI Taxonomy" id="33038"/>
    <lineage>
        <taxon>Bacteria</taxon>
        <taxon>Bacillati</taxon>
        <taxon>Bacillota</taxon>
        <taxon>Clostridia</taxon>
        <taxon>Lachnospirales</taxon>
        <taxon>Lachnospiraceae</taxon>
        <taxon>Mediterraneibacter</taxon>
    </lineage>
</organism>
<proteinExistence type="predicted"/>
<dbReference type="AlphaFoldDB" id="A0AAW6DGX3"/>
<protein>
    <submittedName>
        <fullName evidence="1">Uncharacterized protein</fullName>
    </submittedName>
</protein>
<reference evidence="1" key="1">
    <citation type="submission" date="2023-01" db="EMBL/GenBank/DDBJ databases">
        <title>Human gut microbiome strain richness.</title>
        <authorList>
            <person name="Chen-Liaw A."/>
        </authorList>
    </citation>
    <scope>NUCLEOTIDE SEQUENCE</scope>
    <source>
        <strain evidence="1">RTP21484st1_H11_RTP21484_190118</strain>
    </source>
</reference>
<accession>A0AAW6DGX3</accession>
<dbReference type="Proteomes" id="UP001212160">
    <property type="component" value="Unassembled WGS sequence"/>
</dbReference>
<comment type="caution">
    <text evidence="1">The sequence shown here is derived from an EMBL/GenBank/DDBJ whole genome shotgun (WGS) entry which is preliminary data.</text>
</comment>
<dbReference type="EMBL" id="JAQMLA010000191">
    <property type="protein sequence ID" value="MDB8689021.1"/>
    <property type="molecule type" value="Genomic_DNA"/>
</dbReference>
<evidence type="ECO:0000313" key="1">
    <source>
        <dbReference type="EMBL" id="MDB8689021.1"/>
    </source>
</evidence>
<evidence type="ECO:0000313" key="2">
    <source>
        <dbReference type="Proteomes" id="UP001212160"/>
    </source>
</evidence>
<sequence>MSDENTFLKMDSEKIKDVLRHHSELTQQIHKQVIDIRKKIDEVQQQSIEMASYPKIDLSQEGRGSGTHKDLADVYLKYQNLINEQEKELAAEMYVLTIHAEGIHRLYLCFQTLTGEEHDIIDRLYVKGELYRTVEQDIGLSHRIFEETRKQAIRDIQRLYESDLTNEQIVHLQKETTLVKKGKNKRKTEYQQMSLTDIIMEEK</sequence>